<dbReference type="HOGENOM" id="CLU_1955897_0_0_11"/>
<keyword evidence="2" id="KW-1185">Reference proteome</keyword>
<evidence type="ECO:0000313" key="2">
    <source>
        <dbReference type="Proteomes" id="UP000028780"/>
    </source>
</evidence>
<gene>
    <name evidence="1" type="ORF">CIMIT_05595</name>
</gene>
<protein>
    <submittedName>
        <fullName evidence="1">Uncharacterized protein</fullName>
    </submittedName>
</protein>
<name>A0A076NG55_9CORY</name>
<dbReference type="AlphaFoldDB" id="A0A076NG55"/>
<sequence>MMKPRHDRDEYVIWSTVVDLPVSGVMDRGTAKATWAAGAWSAMGTPISMEQAEESMQRADTKGWSLIDGEPGEYEGLNLANIDGYPGDYDFGAFKITDLATITRAIEAGDWGTLHNLCTNLSTVEDTE</sequence>
<accession>A0A076NG55</accession>
<organism evidence="1 2">
    <name type="scientific">Corynebacterium imitans</name>
    <dbReference type="NCBI Taxonomy" id="156978"/>
    <lineage>
        <taxon>Bacteria</taxon>
        <taxon>Bacillati</taxon>
        <taxon>Actinomycetota</taxon>
        <taxon>Actinomycetes</taxon>
        <taxon>Mycobacteriales</taxon>
        <taxon>Corynebacteriaceae</taxon>
        <taxon>Corynebacterium</taxon>
    </lineage>
</organism>
<evidence type="ECO:0000313" key="1">
    <source>
        <dbReference type="EMBL" id="AIJ33444.1"/>
    </source>
</evidence>
<dbReference type="Proteomes" id="UP000028780">
    <property type="component" value="Chromosome"/>
</dbReference>
<reference evidence="1 2" key="1">
    <citation type="submission" date="2014-08" db="EMBL/GenBank/DDBJ databases">
        <title>Complete genome sequence of Corynebacterium imitans DSM 44264, isolated from a five-month-old boy with suspected pharyngeal diphtheria.</title>
        <authorList>
            <person name="Mollmann S."/>
            <person name="Albersmeier A."/>
            <person name="Ruckert C."/>
            <person name="Tauch A."/>
        </authorList>
    </citation>
    <scope>NUCLEOTIDE SEQUENCE [LARGE SCALE GENOMIC DNA]</scope>
    <source>
        <strain evidence="1 2">DSM 44264</strain>
    </source>
</reference>
<dbReference type="KEGG" id="cii:CIMIT_05595"/>
<dbReference type="STRING" id="156978.CIMIT_05595"/>
<dbReference type="EMBL" id="CP009211">
    <property type="protein sequence ID" value="AIJ33444.1"/>
    <property type="molecule type" value="Genomic_DNA"/>
</dbReference>
<proteinExistence type="predicted"/>